<comment type="similarity">
    <text evidence="1">Belongs to the sulfatase family.</text>
</comment>
<gene>
    <name evidence="2" type="ORF">CFL01nite_11820</name>
</gene>
<dbReference type="GO" id="GO:0004065">
    <property type="term" value="F:arylsulfatase activity"/>
    <property type="evidence" value="ECO:0007669"/>
    <property type="project" value="TreeGrafter"/>
</dbReference>
<reference evidence="2 3" key="1">
    <citation type="submission" date="2019-06" db="EMBL/GenBank/DDBJ databases">
        <title>Whole genome shotgun sequence of Corynebacterium flavescens NBRC 14136.</title>
        <authorList>
            <person name="Hosoyama A."/>
            <person name="Uohara A."/>
            <person name="Ohji S."/>
            <person name="Ichikawa N."/>
        </authorList>
    </citation>
    <scope>NUCLEOTIDE SEQUENCE [LARGE SCALE GENOMIC DNA]</scope>
    <source>
        <strain evidence="2 3">NBRC 14136</strain>
    </source>
</reference>
<accession>A0AB73B7K1</accession>
<evidence type="ECO:0008006" key="4">
    <source>
        <dbReference type="Google" id="ProtNLM"/>
    </source>
</evidence>
<dbReference type="InterPro" id="IPR017850">
    <property type="entry name" value="Alkaline_phosphatase_core_sf"/>
</dbReference>
<comment type="caution">
    <text evidence="2">The sequence shown here is derived from an EMBL/GenBank/DDBJ whole genome shotgun (WGS) entry which is preliminary data.</text>
</comment>
<dbReference type="PANTHER" id="PTHR42693:SF33">
    <property type="entry name" value="ARYLSULFATASE"/>
    <property type="match status" value="1"/>
</dbReference>
<sequence length="233" mass="24796">MEPKLEAMDLTLATFDHLSPRELRGVSFTNAWSPAPHYADARRAVLTGQYPQRRAWTRITSIFAAAGFTVTESAVSTVPAVPTVPPESAVSADAAGTFRLLEQPEVGTLHTLGGVVAMCSLLDSPAAMSIYWPGVAEEGSSAELVSPLDLAPTLAAIAGLDVRPNAQLSFDGLNLVPVLRHGAAGHAALFFDDGVRMPDAVLKGDISKPESARARLHDEWNAWRGFMDLGPLQ</sequence>
<name>A0AB73B7K1_CORFL</name>
<protein>
    <recommendedName>
        <fullName evidence="4">SMI1/KNR4 family protein</fullName>
    </recommendedName>
</protein>
<organism evidence="2 3">
    <name type="scientific">Corynebacterium flavescens</name>
    <dbReference type="NCBI Taxonomy" id="28028"/>
    <lineage>
        <taxon>Bacteria</taxon>
        <taxon>Bacillati</taxon>
        <taxon>Actinomycetota</taxon>
        <taxon>Actinomycetes</taxon>
        <taxon>Mycobacteriales</taxon>
        <taxon>Corynebacteriaceae</taxon>
        <taxon>Corynebacterium</taxon>
    </lineage>
</organism>
<evidence type="ECO:0000256" key="1">
    <source>
        <dbReference type="ARBA" id="ARBA00008779"/>
    </source>
</evidence>
<dbReference type="PANTHER" id="PTHR42693">
    <property type="entry name" value="ARYLSULFATASE FAMILY MEMBER"/>
    <property type="match status" value="1"/>
</dbReference>
<dbReference type="SUPFAM" id="SSF53649">
    <property type="entry name" value="Alkaline phosphatase-like"/>
    <property type="match status" value="1"/>
</dbReference>
<dbReference type="AlphaFoldDB" id="A0AB73B7K1"/>
<dbReference type="InterPro" id="IPR050738">
    <property type="entry name" value="Sulfatase"/>
</dbReference>
<proteinExistence type="inferred from homology"/>
<evidence type="ECO:0000313" key="2">
    <source>
        <dbReference type="EMBL" id="GEB97687.1"/>
    </source>
</evidence>
<dbReference type="EMBL" id="BJNB01000015">
    <property type="protein sequence ID" value="GEB97687.1"/>
    <property type="molecule type" value="Genomic_DNA"/>
</dbReference>
<evidence type="ECO:0000313" key="3">
    <source>
        <dbReference type="Proteomes" id="UP000315353"/>
    </source>
</evidence>
<dbReference type="Proteomes" id="UP000315353">
    <property type="component" value="Unassembled WGS sequence"/>
</dbReference>
<dbReference type="Gene3D" id="3.40.720.10">
    <property type="entry name" value="Alkaline Phosphatase, subunit A"/>
    <property type="match status" value="1"/>
</dbReference>